<keyword evidence="3" id="KW-1185">Reference proteome</keyword>
<dbReference type="InterPro" id="IPR036477">
    <property type="entry name" value="Formyl_transf_N_sf"/>
</dbReference>
<accession>A0ABU6ZFN4</accession>
<dbReference type="EMBL" id="JASCZI010272172">
    <property type="protein sequence ID" value="MED6220766.1"/>
    <property type="molecule type" value="Genomic_DNA"/>
</dbReference>
<evidence type="ECO:0000313" key="3">
    <source>
        <dbReference type="Proteomes" id="UP001341840"/>
    </source>
</evidence>
<evidence type="ECO:0000313" key="2">
    <source>
        <dbReference type="EMBL" id="MED6220766.1"/>
    </source>
</evidence>
<reference evidence="2 3" key="1">
    <citation type="journal article" date="2023" name="Plants (Basel)">
        <title>Bridging the Gap: Combining Genomics and Transcriptomics Approaches to Understand Stylosanthes scabra, an Orphan Legume from the Brazilian Caatinga.</title>
        <authorList>
            <person name="Ferreira-Neto J.R.C."/>
            <person name="da Silva M.D."/>
            <person name="Binneck E."/>
            <person name="de Melo N.F."/>
            <person name="da Silva R.H."/>
            <person name="de Melo A.L.T.M."/>
            <person name="Pandolfi V."/>
            <person name="Bustamante F.O."/>
            <person name="Brasileiro-Vidal A.C."/>
            <person name="Benko-Iseppon A.M."/>
        </authorList>
    </citation>
    <scope>NUCLEOTIDE SEQUENCE [LARGE SCALE GENOMIC DNA]</scope>
    <source>
        <tissue evidence="2">Leaves</tissue>
    </source>
</reference>
<dbReference type="PANTHER" id="PTHR11138">
    <property type="entry name" value="METHIONYL-TRNA FORMYLTRANSFERASE"/>
    <property type="match status" value="1"/>
</dbReference>
<dbReference type="Proteomes" id="UP001341840">
    <property type="component" value="Unassembled WGS sequence"/>
</dbReference>
<gene>
    <name evidence="2" type="ORF">PIB30_048032</name>
</gene>
<evidence type="ECO:0000259" key="1">
    <source>
        <dbReference type="Pfam" id="PF00551"/>
    </source>
</evidence>
<dbReference type="InterPro" id="IPR002376">
    <property type="entry name" value="Formyl_transf_N"/>
</dbReference>
<sequence length="73" mass="8193">MLIFDHVRISAAPVQRALQDGVKETGVSLAFTVRELDAGPIIASETIEVDDKYRYLCRHPICLNSCFIKVPNF</sequence>
<dbReference type="Gene3D" id="3.40.50.170">
    <property type="entry name" value="Formyl transferase, N-terminal domain"/>
    <property type="match status" value="1"/>
</dbReference>
<dbReference type="SUPFAM" id="SSF53328">
    <property type="entry name" value="Formyltransferase"/>
    <property type="match status" value="1"/>
</dbReference>
<feature type="domain" description="Formyl transferase N-terminal" evidence="1">
    <location>
        <begin position="11"/>
        <end position="52"/>
    </location>
</feature>
<dbReference type="Pfam" id="PF00551">
    <property type="entry name" value="Formyl_trans_N"/>
    <property type="match status" value="1"/>
</dbReference>
<proteinExistence type="predicted"/>
<comment type="caution">
    <text evidence="2">The sequence shown here is derived from an EMBL/GenBank/DDBJ whole genome shotgun (WGS) entry which is preliminary data.</text>
</comment>
<name>A0ABU6ZFN4_9FABA</name>
<protein>
    <recommendedName>
        <fullName evidence="1">Formyl transferase N-terminal domain-containing protein</fullName>
    </recommendedName>
</protein>
<organism evidence="2 3">
    <name type="scientific">Stylosanthes scabra</name>
    <dbReference type="NCBI Taxonomy" id="79078"/>
    <lineage>
        <taxon>Eukaryota</taxon>
        <taxon>Viridiplantae</taxon>
        <taxon>Streptophyta</taxon>
        <taxon>Embryophyta</taxon>
        <taxon>Tracheophyta</taxon>
        <taxon>Spermatophyta</taxon>
        <taxon>Magnoliopsida</taxon>
        <taxon>eudicotyledons</taxon>
        <taxon>Gunneridae</taxon>
        <taxon>Pentapetalae</taxon>
        <taxon>rosids</taxon>
        <taxon>fabids</taxon>
        <taxon>Fabales</taxon>
        <taxon>Fabaceae</taxon>
        <taxon>Papilionoideae</taxon>
        <taxon>50 kb inversion clade</taxon>
        <taxon>dalbergioids sensu lato</taxon>
        <taxon>Dalbergieae</taxon>
        <taxon>Pterocarpus clade</taxon>
        <taxon>Stylosanthes</taxon>
    </lineage>
</organism>
<dbReference type="PANTHER" id="PTHR11138:SF5">
    <property type="entry name" value="METHIONYL-TRNA FORMYLTRANSFERASE, MITOCHONDRIAL"/>
    <property type="match status" value="1"/>
</dbReference>